<dbReference type="InterPro" id="IPR007413">
    <property type="entry name" value="YcjX-like"/>
</dbReference>
<dbReference type="InterPro" id="IPR027417">
    <property type="entry name" value="P-loop_NTPase"/>
</dbReference>
<evidence type="ECO:0000313" key="2">
    <source>
        <dbReference type="Proteomes" id="UP000305674"/>
    </source>
</evidence>
<name>A0A4U1B9Z1_9GAMM</name>
<gene>
    <name evidence="1" type="ORF">FCL40_16870</name>
</gene>
<proteinExistence type="predicted"/>
<keyword evidence="2" id="KW-1185">Reference proteome</keyword>
<protein>
    <submittedName>
        <fullName evidence="1">YcjX family protein</fullName>
    </submittedName>
</protein>
<dbReference type="EMBL" id="SWCI01000017">
    <property type="protein sequence ID" value="TKB46850.1"/>
    <property type="molecule type" value="Genomic_DNA"/>
</dbReference>
<evidence type="ECO:0000313" key="1">
    <source>
        <dbReference type="EMBL" id="TKB46850.1"/>
    </source>
</evidence>
<comment type="caution">
    <text evidence="1">The sequence shown here is derived from an EMBL/GenBank/DDBJ whole genome shotgun (WGS) entry which is preliminary data.</text>
</comment>
<dbReference type="PIRSF" id="PIRSF019381">
    <property type="entry name" value="YcjX"/>
    <property type="match status" value="1"/>
</dbReference>
<dbReference type="OrthoDB" id="9777645at2"/>
<dbReference type="Pfam" id="PF04317">
    <property type="entry name" value="DUF463"/>
    <property type="match status" value="1"/>
</dbReference>
<dbReference type="RefSeq" id="WP_136854469.1">
    <property type="nucleotide sequence ID" value="NZ_SWCI01000017.1"/>
</dbReference>
<dbReference type="Proteomes" id="UP000305674">
    <property type="component" value="Unassembled WGS sequence"/>
</dbReference>
<sequence length="465" mass="52262">MSAIKHRVKRLTSQLEEIAQRGLDRHIRLGVTGISGAGKTAFITALVNQLLQAESHQLPAWQVMHQGRYLGGRIAPQPDLTLKPFDYSGAIVCLKAQPPSWPPSTRTISEIRLALRYLPDKGLAGQLGRPVTLYLDIIDYPGEWLLDLPLLQQAYQQWCEQIWPQLQLPAWREVTEAWCGRAQALCADATEAEIAELAGEYADLLLQLKQRCGASLLQPGRALLPGELAGAPVLAWFPLPPHRLAELPEESVLKLTLESRYQAYRDQVVAPFFRDYFAKLDRQVVLVDCLSALNQGRDQVDQLAQTLQALSHSFRYGPGSLVTRLFRPRIDRVLFAATKADHLTVDQHHNLLQLMHSLMRSSRRQPRYFGTQMETLVLSAINATRQGQVERQGRTVSVISGTSLDGDKSVRFPGEVPASLPGNEFWQAQGFNFQPFSPPDWDGRDALPHMRLDYALQFLIGDKMR</sequence>
<reference evidence="1 2" key="1">
    <citation type="submission" date="2019-04" db="EMBL/GenBank/DDBJ databases">
        <authorList>
            <person name="Hwang J.C."/>
        </authorList>
    </citation>
    <scope>NUCLEOTIDE SEQUENCE [LARGE SCALE GENOMIC DNA]</scope>
    <source>
        <strain evidence="1 2">IMCC35001</strain>
    </source>
</reference>
<dbReference type="AlphaFoldDB" id="A0A4U1B9Z1"/>
<dbReference type="SUPFAM" id="SSF52540">
    <property type="entry name" value="P-loop containing nucleoside triphosphate hydrolases"/>
    <property type="match status" value="1"/>
</dbReference>
<accession>A0A4U1B9Z1</accession>
<dbReference type="PANTHER" id="PTHR38605:SF1">
    <property type="entry name" value="ATPASE"/>
    <property type="match status" value="1"/>
</dbReference>
<organism evidence="1 2">
    <name type="scientific">Ferrimonas sediminicola</name>
    <dbReference type="NCBI Taxonomy" id="2569538"/>
    <lineage>
        <taxon>Bacteria</taxon>
        <taxon>Pseudomonadati</taxon>
        <taxon>Pseudomonadota</taxon>
        <taxon>Gammaproteobacteria</taxon>
        <taxon>Alteromonadales</taxon>
        <taxon>Ferrimonadaceae</taxon>
        <taxon>Ferrimonas</taxon>
    </lineage>
</organism>
<dbReference type="PANTHER" id="PTHR38605">
    <property type="entry name" value="ATPASE-RELATED"/>
    <property type="match status" value="1"/>
</dbReference>